<dbReference type="EMBL" id="JAURVH010001528">
    <property type="protein sequence ID" value="KAK5910674.1"/>
    <property type="molecule type" value="Genomic_DNA"/>
</dbReference>
<accession>A0AAN8HFP1</accession>
<dbReference type="PANTHER" id="PTHR10773:SF19">
    <property type="match status" value="1"/>
</dbReference>
<evidence type="ECO:0000313" key="1">
    <source>
        <dbReference type="EMBL" id="KAK5910674.1"/>
    </source>
</evidence>
<evidence type="ECO:0000313" key="2">
    <source>
        <dbReference type="Proteomes" id="UP001331515"/>
    </source>
</evidence>
<name>A0AAN8HFP1_CHAGU</name>
<sequence>MYELYVQKCHNEWKVNPEKLSFYRFIFSTEFNLGFHQPKKDACKYCEWYKRLNPSDKVHHEEEYNAHQTRKVQAREHKQNDKRHAQAQSSFKALTFDLEQVLTTPWSNVSSLFYSRKLSTYNLTVYELGNKEAQCYMWHEGEGGRGSSEISTCMFQYLSTLSRTEHVVLYSDTCGLQNRNAGFSAMCLCLHIFMESGHSQMECDSVHAAIEAARKKVPVYSPEGYYTLVRMARRNRPYKVIELGHSAFLDFKSFSQHTVRNRTKDTEGQTVRHTKEDPKGIQFKYSLSDQPFQMLQVGKHETRGAHAIAPKKMHTGPPGITAVKKKDVLTLCTNGSIPHSYVDFYQSVQVIQAE</sequence>
<comment type="caution">
    <text evidence="1">The sequence shown here is derived from an EMBL/GenBank/DDBJ whole genome shotgun (WGS) entry which is preliminary data.</text>
</comment>
<organism evidence="1 2">
    <name type="scientific">Champsocephalus gunnari</name>
    <name type="common">Mackerel icefish</name>
    <dbReference type="NCBI Taxonomy" id="52237"/>
    <lineage>
        <taxon>Eukaryota</taxon>
        <taxon>Metazoa</taxon>
        <taxon>Chordata</taxon>
        <taxon>Craniata</taxon>
        <taxon>Vertebrata</taxon>
        <taxon>Euteleostomi</taxon>
        <taxon>Actinopterygii</taxon>
        <taxon>Neopterygii</taxon>
        <taxon>Teleostei</taxon>
        <taxon>Neoteleostei</taxon>
        <taxon>Acanthomorphata</taxon>
        <taxon>Eupercaria</taxon>
        <taxon>Perciformes</taxon>
        <taxon>Notothenioidei</taxon>
        <taxon>Channichthyidae</taxon>
        <taxon>Champsocephalus</taxon>
    </lineage>
</organism>
<dbReference type="PANTHER" id="PTHR10773">
    <property type="entry name" value="DNA-DIRECTED RNA POLYMERASES I, II, AND III SUBUNIT RPABC2"/>
    <property type="match status" value="1"/>
</dbReference>
<dbReference type="AlphaFoldDB" id="A0AAN8HFP1"/>
<gene>
    <name evidence="1" type="ORF">CgunFtcFv8_004916</name>
</gene>
<keyword evidence="2" id="KW-1185">Reference proteome</keyword>
<reference evidence="1 2" key="1">
    <citation type="journal article" date="2023" name="Mol. Biol. Evol.">
        <title>Genomics of Secondarily Temperate Adaptation in the Only Non-Antarctic Icefish.</title>
        <authorList>
            <person name="Rivera-Colon A.G."/>
            <person name="Rayamajhi N."/>
            <person name="Minhas B.F."/>
            <person name="Madrigal G."/>
            <person name="Bilyk K.T."/>
            <person name="Yoon V."/>
            <person name="Hune M."/>
            <person name="Gregory S."/>
            <person name="Cheng C.H.C."/>
            <person name="Catchen J.M."/>
        </authorList>
    </citation>
    <scope>NUCLEOTIDE SEQUENCE [LARGE SCALE GENOMIC DNA]</scope>
    <source>
        <tissue evidence="1">White muscle</tissue>
    </source>
</reference>
<dbReference type="Proteomes" id="UP001331515">
    <property type="component" value="Unassembled WGS sequence"/>
</dbReference>
<protein>
    <submittedName>
        <fullName evidence="1">Uncharacterized protein</fullName>
    </submittedName>
</protein>
<proteinExistence type="predicted"/>